<protein>
    <recommendedName>
        <fullName evidence="2">SWIM-type domain-containing protein</fullName>
    </recommendedName>
</protein>
<gene>
    <name evidence="3" type="ORF">SAMN05421747_11563</name>
</gene>
<sequence length="586" mass="66717">MLTLANFEDKVTKAALKAGKLIAQRDDFDELVEYEQDAWMALVRDQDVYQVDIILRGDAVAVHECQCADGNKLCRHKVAVWLELRKQKGIAAGEHTQKTAAPKKRRNLKKLVQDVSLDEFRQFVLDYAARHKGFKADFELYFAGREGSVDAGQHYADAAKKIVQKYTRRGFIDYRASGRLAKELGKLASDGKQLLERGNMRDAYALVSGTLPAAMDAITQSDDSSGYLGTAIHLLLDLLESLSASPSAPIDLKQELFRLVDQELRNPIYHEYGDFYPRAFEVFKQLALLFGEHDAFLGHVDEQLPLAAGYITDYRTSFLLTAKIDYLTETGRPDEAARLIDGHLNLPAVRMRKLERVLATNDFRQAKALIAEGIALAEAARHPGVTSIWEKQLLRVAQLENDLPAIRQQAKKLALDGRGLSPEHYRAWKATYPPDEWTAVINEHIEAVTRKATEQWMAMPAHYRTEAPLLLIPLGRIFIEEEYWDRLLHAVQQENRLDTTTEYHEVLLPRYPDELLELYLRQLEQFADHAGNRRQYQQLVSMMRKVVEDIPAGKPRIAELAQALYRHYGFRRALQDELVKLLSAIG</sequence>
<keyword evidence="1" id="KW-0863">Zinc-finger</keyword>
<evidence type="ECO:0000313" key="3">
    <source>
        <dbReference type="EMBL" id="SFC58334.1"/>
    </source>
</evidence>
<dbReference type="GO" id="GO:0008270">
    <property type="term" value="F:zinc ion binding"/>
    <property type="evidence" value="ECO:0007669"/>
    <property type="project" value="UniProtKB-KW"/>
</dbReference>
<dbReference type="EMBL" id="FOLL01000015">
    <property type="protein sequence ID" value="SFC58334.1"/>
    <property type="molecule type" value="Genomic_DNA"/>
</dbReference>
<dbReference type="AlphaFoldDB" id="A0A1I1KBM0"/>
<dbReference type="InterPro" id="IPR007527">
    <property type="entry name" value="Znf_SWIM"/>
</dbReference>
<dbReference type="PROSITE" id="PS50966">
    <property type="entry name" value="ZF_SWIM"/>
    <property type="match status" value="1"/>
</dbReference>
<dbReference type="RefSeq" id="WP_090974374.1">
    <property type="nucleotide sequence ID" value="NZ_FOLL01000015.1"/>
</dbReference>
<proteinExistence type="predicted"/>
<evidence type="ECO:0000259" key="2">
    <source>
        <dbReference type="PROSITE" id="PS50966"/>
    </source>
</evidence>
<keyword evidence="4" id="KW-1185">Reference proteome</keyword>
<reference evidence="3 4" key="1">
    <citation type="submission" date="2016-10" db="EMBL/GenBank/DDBJ databases">
        <authorList>
            <person name="de Groot N.N."/>
        </authorList>
    </citation>
    <scope>NUCLEOTIDE SEQUENCE [LARGE SCALE GENOMIC DNA]</scope>
    <source>
        <strain evidence="3 4">DSM 22900</strain>
    </source>
</reference>
<accession>A0A1I1KBM0</accession>
<organism evidence="3 4">
    <name type="scientific">Parapedobacter composti</name>
    <dbReference type="NCBI Taxonomy" id="623281"/>
    <lineage>
        <taxon>Bacteria</taxon>
        <taxon>Pseudomonadati</taxon>
        <taxon>Bacteroidota</taxon>
        <taxon>Sphingobacteriia</taxon>
        <taxon>Sphingobacteriales</taxon>
        <taxon>Sphingobacteriaceae</taxon>
        <taxon>Parapedobacter</taxon>
    </lineage>
</organism>
<keyword evidence="1" id="KW-0862">Zinc</keyword>
<evidence type="ECO:0000256" key="1">
    <source>
        <dbReference type="PROSITE-ProRule" id="PRU00325"/>
    </source>
</evidence>
<dbReference type="OrthoDB" id="9760715at2"/>
<evidence type="ECO:0000313" key="4">
    <source>
        <dbReference type="Proteomes" id="UP000199577"/>
    </source>
</evidence>
<dbReference type="Proteomes" id="UP000199577">
    <property type="component" value="Unassembled WGS sequence"/>
</dbReference>
<dbReference type="STRING" id="623281.SAMN05421747_11563"/>
<feature type="domain" description="SWIM-type" evidence="2">
    <location>
        <begin position="49"/>
        <end position="85"/>
    </location>
</feature>
<name>A0A1I1KBM0_9SPHI</name>
<keyword evidence="1" id="KW-0479">Metal-binding</keyword>